<proteinExistence type="predicted"/>
<dbReference type="InParanoid" id="A0A2G5EBQ4"/>
<dbReference type="AlphaFoldDB" id="A0A2G5EBQ4"/>
<protein>
    <submittedName>
        <fullName evidence="1">Uncharacterized protein</fullName>
    </submittedName>
</protein>
<gene>
    <name evidence="1" type="ORF">AQUCO_01000693v1</name>
</gene>
<keyword evidence="2" id="KW-1185">Reference proteome</keyword>
<sequence length="111" mass="12310">MKNSSCYPCYNSTQLCSFGNNEIQMPTPLTNISLNVCESNFFHESGVCNDIHLGNFDPLSTMEIPQSFNSHLSGWLTTTNATAASTLDKTWQLYSERSRSSVSDMEALVSL</sequence>
<organism evidence="1 2">
    <name type="scientific">Aquilegia coerulea</name>
    <name type="common">Rocky mountain columbine</name>
    <dbReference type="NCBI Taxonomy" id="218851"/>
    <lineage>
        <taxon>Eukaryota</taxon>
        <taxon>Viridiplantae</taxon>
        <taxon>Streptophyta</taxon>
        <taxon>Embryophyta</taxon>
        <taxon>Tracheophyta</taxon>
        <taxon>Spermatophyta</taxon>
        <taxon>Magnoliopsida</taxon>
        <taxon>Ranunculales</taxon>
        <taxon>Ranunculaceae</taxon>
        <taxon>Thalictroideae</taxon>
        <taxon>Aquilegia</taxon>
    </lineage>
</organism>
<dbReference type="EMBL" id="KZ305027">
    <property type="protein sequence ID" value="PIA52997.1"/>
    <property type="molecule type" value="Genomic_DNA"/>
</dbReference>
<evidence type="ECO:0000313" key="2">
    <source>
        <dbReference type="Proteomes" id="UP000230069"/>
    </source>
</evidence>
<dbReference type="OrthoDB" id="10513290at2759"/>
<name>A0A2G5EBQ4_AQUCA</name>
<evidence type="ECO:0000313" key="1">
    <source>
        <dbReference type="EMBL" id="PIA52997.1"/>
    </source>
</evidence>
<reference evidence="1 2" key="1">
    <citation type="submission" date="2017-09" db="EMBL/GenBank/DDBJ databases">
        <title>WGS assembly of Aquilegia coerulea Goldsmith.</title>
        <authorList>
            <person name="Hodges S."/>
            <person name="Kramer E."/>
            <person name="Nordborg M."/>
            <person name="Tomkins J."/>
            <person name="Borevitz J."/>
            <person name="Derieg N."/>
            <person name="Yan J."/>
            <person name="Mihaltcheva S."/>
            <person name="Hayes R.D."/>
            <person name="Rokhsar D."/>
        </authorList>
    </citation>
    <scope>NUCLEOTIDE SEQUENCE [LARGE SCALE GENOMIC DNA]</scope>
    <source>
        <strain evidence="2">cv. Goldsmith</strain>
    </source>
</reference>
<accession>A0A2G5EBQ4</accession>
<dbReference type="Proteomes" id="UP000230069">
    <property type="component" value="Unassembled WGS sequence"/>
</dbReference>